<gene>
    <name evidence="2" type="ORF">CXG81DRAFT_18487</name>
</gene>
<reference evidence="3" key="1">
    <citation type="journal article" date="2018" name="Nat. Microbiol.">
        <title>Leveraging single-cell genomics to expand the fungal tree of life.</title>
        <authorList>
            <person name="Ahrendt S.R."/>
            <person name="Quandt C.A."/>
            <person name="Ciobanu D."/>
            <person name="Clum A."/>
            <person name="Salamov A."/>
            <person name="Andreopoulos B."/>
            <person name="Cheng J.F."/>
            <person name="Woyke T."/>
            <person name="Pelin A."/>
            <person name="Henrissat B."/>
            <person name="Reynolds N.K."/>
            <person name="Benny G.L."/>
            <person name="Smith M.E."/>
            <person name="James T.Y."/>
            <person name="Grigoriev I.V."/>
        </authorList>
    </citation>
    <scope>NUCLEOTIDE SEQUENCE [LARGE SCALE GENOMIC DNA]</scope>
    <source>
        <strain evidence="3">ATCC 52028</strain>
    </source>
</reference>
<feature type="region of interest" description="Disordered" evidence="1">
    <location>
        <begin position="1126"/>
        <end position="1231"/>
    </location>
</feature>
<feature type="compositionally biased region" description="Gly residues" evidence="1">
    <location>
        <begin position="348"/>
        <end position="359"/>
    </location>
</feature>
<name>A0A4P9X8X6_9FUNG</name>
<feature type="compositionally biased region" description="Low complexity" evidence="1">
    <location>
        <begin position="761"/>
        <end position="775"/>
    </location>
</feature>
<proteinExistence type="predicted"/>
<dbReference type="Proteomes" id="UP000274922">
    <property type="component" value="Unassembled WGS sequence"/>
</dbReference>
<dbReference type="OrthoDB" id="26740at2759"/>
<dbReference type="SUPFAM" id="SSF55961">
    <property type="entry name" value="Bet v1-like"/>
    <property type="match status" value="1"/>
</dbReference>
<feature type="region of interest" description="Disordered" evidence="1">
    <location>
        <begin position="241"/>
        <end position="263"/>
    </location>
</feature>
<feature type="compositionally biased region" description="Low complexity" evidence="1">
    <location>
        <begin position="803"/>
        <end position="840"/>
    </location>
</feature>
<evidence type="ECO:0000256" key="1">
    <source>
        <dbReference type="SAM" id="MobiDB-lite"/>
    </source>
</evidence>
<evidence type="ECO:0000313" key="3">
    <source>
        <dbReference type="Proteomes" id="UP000274922"/>
    </source>
</evidence>
<dbReference type="Gene3D" id="3.30.530.20">
    <property type="match status" value="1"/>
</dbReference>
<feature type="compositionally biased region" description="Polar residues" evidence="1">
    <location>
        <begin position="42"/>
        <end position="51"/>
    </location>
</feature>
<feature type="region of interest" description="Disordered" evidence="1">
    <location>
        <begin position="42"/>
        <end position="121"/>
    </location>
</feature>
<feature type="compositionally biased region" description="Basic and acidic residues" evidence="1">
    <location>
        <begin position="1139"/>
        <end position="1160"/>
    </location>
</feature>
<sequence length="1311" mass="131973">MIPDALCDASWTTTAPLTLNDETELAICESRLVSAFLTLATESDSPRSTQPVAAPAASGGASIGGAGMGGASTPPPSDAASVRSVGTPVSLSEGPNADGTPRGGPGMTNGDGDGDGDGDEAAATANAVIPAGSTFASNLAQWKTIKDRAGIRLQKKRMAMGGSSADVSRATVRINCDAERVFAVLSNPEYHRHVDEQFVEHTTLEQLGETRAVRRLTYRSGGLRGSKDRHMTVLEVHKRLTETDMDPDGSLETSAPGGGSSRDKFVVVMRSFKPASKAAEKPTPVPPAKHGVEKHLTAIGSGGKLAAAATAAALPVLSHELKPSLDASARSATPPPASRTAAAPAATGGSGHGSSGGASGTPPAASTSTPTPFVASSKEPNAQRLLTPSVAAAETGTERPTVPMGVPLPPGAVPRPPDGAAAEPATAAGRADKNGAVDSTSAADTMPADAVRSSTASAQSAFAAAAATAAAAIAPVAEETPICYVFGFLIEPPPGGDGTACHVTMVSQYSPDMSRLELSYASCRKVKSFIEELVSLDSMLSGAVSAHASAHGDAPAAGASQTSSFRELIANSSFSSTFSKGGGGGGAGSDASSARSVNGEASGKRIEKLKHIVSTGVGSLMRGRRLNQWMTQAPKAGASGNGGPTTVETAAVASPTASPTPAGSETALATAFAAPFHGETPRFLARVPIMPIQVHRQERLALQFPVEAVGELLVLELAFLGEMATHAQGPHTFFGLEFHPHGAPRRATALLPFSSGLDGADGTDLADPSAAATASGGSGGLHTESPATNSTASGTGTGRVPDAASSSGTPGAATATAAFSSTSMASSTPSLSSPVAAASGAEGGAKVGPADDAGSGRTPVTPAADVIIMPAVGCTPQRSVSMMLPIVQPGAFVLTCHNAGSRNPTRHLGYRVGIAARAHMIQSGGGGSLARSAAAATETRPQGRLVVTSEMAAEIVIPRKATYALYLIVERSEHASHLVWDFATGGYDVSFAIEHRPLRDADGQWDHEAVCEADRDAERNADLGALPNAAAGTGTADHASADGPAPNAASTEAPGPADDDNDDDNGPARDGEAADDRPAARGRTHSQEAILAMDPERLADVLDAVDQAADAMPMTVGDVADDPASEAALAAAAAVAVNADREGDRVAGTADHMDAPDDGGRAAPPPLPARRPSPDTDASLSVVTSSASSLPSTSTPSPPRPPLPPALPATGEARPAAGAAEPPAFEPFLPARRCNSQRNGAVTGAVPLDGRTGVFRFVWDNRHSMMLSKTVGFQVGTALRVGAPDETAAAGSSTASLAPEAPRDDAKDDDR</sequence>
<feature type="region of interest" description="Disordered" evidence="1">
    <location>
        <begin position="579"/>
        <end position="602"/>
    </location>
</feature>
<feature type="region of interest" description="Disordered" evidence="1">
    <location>
        <begin position="761"/>
        <end position="859"/>
    </location>
</feature>
<feature type="region of interest" description="Disordered" evidence="1">
    <location>
        <begin position="1285"/>
        <end position="1311"/>
    </location>
</feature>
<dbReference type="InterPro" id="IPR023393">
    <property type="entry name" value="START-like_dom_sf"/>
</dbReference>
<organism evidence="2 3">
    <name type="scientific">Caulochytrium protostelioides</name>
    <dbReference type="NCBI Taxonomy" id="1555241"/>
    <lineage>
        <taxon>Eukaryota</taxon>
        <taxon>Fungi</taxon>
        <taxon>Fungi incertae sedis</taxon>
        <taxon>Chytridiomycota</taxon>
        <taxon>Chytridiomycota incertae sedis</taxon>
        <taxon>Chytridiomycetes</taxon>
        <taxon>Caulochytriales</taxon>
        <taxon>Caulochytriaceae</taxon>
        <taxon>Caulochytrium</taxon>
    </lineage>
</organism>
<feature type="compositionally biased region" description="Pro residues" evidence="1">
    <location>
        <begin position="406"/>
        <end position="417"/>
    </location>
</feature>
<feature type="compositionally biased region" description="Gly residues" evidence="1">
    <location>
        <begin position="61"/>
        <end position="70"/>
    </location>
</feature>
<accession>A0A4P9X8X6</accession>
<dbReference type="InterPro" id="IPR036598">
    <property type="entry name" value="GOLD_dom_sf"/>
</dbReference>
<feature type="compositionally biased region" description="Low complexity" evidence="1">
    <location>
        <begin position="1208"/>
        <end position="1231"/>
    </location>
</feature>
<feature type="compositionally biased region" description="Gly residues" evidence="1">
    <location>
        <begin position="101"/>
        <end position="111"/>
    </location>
</feature>
<feature type="compositionally biased region" description="Pro residues" evidence="1">
    <location>
        <begin position="1196"/>
        <end position="1207"/>
    </location>
</feature>
<feature type="compositionally biased region" description="Low complexity" evidence="1">
    <location>
        <begin position="1126"/>
        <end position="1138"/>
    </location>
</feature>
<protein>
    <submittedName>
        <fullName evidence="2">Uncharacterized protein</fullName>
    </submittedName>
</protein>
<feature type="region of interest" description="Disordered" evidence="1">
    <location>
        <begin position="325"/>
        <end position="444"/>
    </location>
</feature>
<dbReference type="EMBL" id="ML014162">
    <property type="protein sequence ID" value="RKP01728.1"/>
    <property type="molecule type" value="Genomic_DNA"/>
</dbReference>
<feature type="compositionally biased region" description="Low complexity" evidence="1">
    <location>
        <begin position="327"/>
        <end position="347"/>
    </location>
</feature>
<keyword evidence="3" id="KW-1185">Reference proteome</keyword>
<feature type="compositionally biased region" description="Low complexity" evidence="1">
    <location>
        <begin position="360"/>
        <end position="372"/>
    </location>
</feature>
<feature type="compositionally biased region" description="Low complexity" evidence="1">
    <location>
        <begin position="418"/>
        <end position="429"/>
    </location>
</feature>
<feature type="compositionally biased region" description="Low complexity" evidence="1">
    <location>
        <begin position="1287"/>
        <end position="1298"/>
    </location>
</feature>
<feature type="region of interest" description="Disordered" evidence="1">
    <location>
        <begin position="1026"/>
        <end position="1092"/>
    </location>
</feature>
<feature type="compositionally biased region" description="Basic and acidic residues" evidence="1">
    <location>
        <begin position="1066"/>
        <end position="1079"/>
    </location>
</feature>
<feature type="compositionally biased region" description="Low complexity" evidence="1">
    <location>
        <begin position="1178"/>
        <end position="1195"/>
    </location>
</feature>
<feature type="compositionally biased region" description="Basic and acidic residues" evidence="1">
    <location>
        <begin position="1301"/>
        <end position="1311"/>
    </location>
</feature>
<evidence type="ECO:0000313" key="2">
    <source>
        <dbReference type="EMBL" id="RKP01728.1"/>
    </source>
</evidence>
<dbReference type="SUPFAM" id="SSF101576">
    <property type="entry name" value="Supernatant protein factor (SPF), C-terminal domain"/>
    <property type="match status" value="1"/>
</dbReference>